<feature type="transmembrane region" description="Helical" evidence="1">
    <location>
        <begin position="151"/>
        <end position="169"/>
    </location>
</feature>
<dbReference type="InterPro" id="IPR006726">
    <property type="entry name" value="PHBA_efflux_AaeB/fusaric-R"/>
</dbReference>
<reference evidence="2 3" key="1">
    <citation type="submission" date="2016-10" db="EMBL/GenBank/DDBJ databases">
        <title>Comparative genome analysis of multiple Pseudomonas spp. focuses on biocontrol and plant growth promoting traits.</title>
        <authorList>
            <person name="Tao X.-Y."/>
            <person name="Taylor C.G."/>
        </authorList>
    </citation>
    <scope>NUCLEOTIDE SEQUENCE [LARGE SCALE GENOMIC DNA]</scope>
    <source>
        <strain evidence="2 3">15D11</strain>
    </source>
</reference>
<sequence length="669" mass="72602">MGVVAIGKWFGALPLPFTSSTSLYVLRSCMAAALALCVGLYLHLDSPFSAASTVLLLVNPVQGAVVGKGLHRIAGTLVGALAAFVLVACFAQQMILLIVGVGLWLGLCVAAMSVVRHYYATTAVVAGYTVCLALGPAIAEPQISFEHIVSRATAVVVGAISLTLVTVLFSRKTVEARIRDTVISLCVKAAALIAEKYAQPADEQAHRKRLDLAAEINRMDDLLGLGRGESWVISDNLKAIRSGAAYLQSALLEHELPADLSVLESTDAVSATGLQLASVSRALSEHSLSLAEAKVRVRTIRDELASKTASAPQSSHPEQRTLLAVRRLDEQLEEFALALEGFSSLEQETAHVHRPFRFHRHYADGLRNGIRALLATLLAAAVWYISGWDQGPTLLAVLGPYCTLIAAMPTPEKGTESFLRGTLYAIPAALACKFLILPQINGLPLLLVSLSLFWAFGIHATTLPSRAFQGVAFLIAFNTLVSTTLVPTYDFNDFANQSVSWIIALGICLLAYQLLPKRNDRNFDGLVEALHRETLVLLRQGAAGSDHSWQVRQQHRLASLAALAPATLDSQLHHEYLGRLSLQLARELRRVHADLKHLDPQDPIAQLIGAGLSRLARSPQNYPRMILQSHRTANSLRRLGAMHFAAIFEDLAWLLGQYRHVQSKKVRSS</sequence>
<evidence type="ECO:0000256" key="1">
    <source>
        <dbReference type="SAM" id="Phobius"/>
    </source>
</evidence>
<feature type="transmembrane region" description="Helical" evidence="1">
    <location>
        <begin position="467"/>
        <end position="486"/>
    </location>
</feature>
<keyword evidence="1" id="KW-1133">Transmembrane helix</keyword>
<dbReference type="Proteomes" id="UP000285286">
    <property type="component" value="Unassembled WGS sequence"/>
</dbReference>
<evidence type="ECO:0008006" key="4">
    <source>
        <dbReference type="Google" id="ProtNLM"/>
    </source>
</evidence>
<keyword evidence="1" id="KW-0812">Transmembrane</keyword>
<evidence type="ECO:0000313" key="3">
    <source>
        <dbReference type="Proteomes" id="UP000285286"/>
    </source>
</evidence>
<gene>
    <name evidence="2" type="ORF">BHU25_18625</name>
</gene>
<feature type="transmembrane region" description="Helical" evidence="1">
    <location>
        <begin position="369"/>
        <end position="386"/>
    </location>
</feature>
<dbReference type="GO" id="GO:0022857">
    <property type="term" value="F:transmembrane transporter activity"/>
    <property type="evidence" value="ECO:0007669"/>
    <property type="project" value="InterPro"/>
</dbReference>
<evidence type="ECO:0000313" key="2">
    <source>
        <dbReference type="EMBL" id="ROL67530.1"/>
    </source>
</evidence>
<organism evidence="2 3">
    <name type="scientific">Pseudomonas vranovensis</name>
    <dbReference type="NCBI Taxonomy" id="321661"/>
    <lineage>
        <taxon>Bacteria</taxon>
        <taxon>Pseudomonadati</taxon>
        <taxon>Pseudomonadota</taxon>
        <taxon>Gammaproteobacteria</taxon>
        <taxon>Pseudomonadales</taxon>
        <taxon>Pseudomonadaceae</taxon>
        <taxon>Pseudomonas</taxon>
    </lineage>
</organism>
<proteinExistence type="predicted"/>
<accession>A0A423D7H6</accession>
<dbReference type="AlphaFoldDB" id="A0A423D7H6"/>
<dbReference type="GO" id="GO:0005886">
    <property type="term" value="C:plasma membrane"/>
    <property type="evidence" value="ECO:0007669"/>
    <property type="project" value="InterPro"/>
</dbReference>
<feature type="transmembrane region" description="Helical" evidence="1">
    <location>
        <begin position="498"/>
        <end position="515"/>
    </location>
</feature>
<feature type="transmembrane region" description="Helical" evidence="1">
    <location>
        <begin position="24"/>
        <end position="42"/>
    </location>
</feature>
<feature type="transmembrane region" description="Helical" evidence="1">
    <location>
        <begin position="442"/>
        <end position="460"/>
    </location>
</feature>
<keyword evidence="1" id="KW-0472">Membrane</keyword>
<feature type="transmembrane region" description="Helical" evidence="1">
    <location>
        <begin position="118"/>
        <end position="139"/>
    </location>
</feature>
<dbReference type="Pfam" id="PF04632">
    <property type="entry name" value="FUSC"/>
    <property type="match status" value="1"/>
</dbReference>
<keyword evidence="3" id="KW-1185">Reference proteome</keyword>
<feature type="transmembrane region" description="Helical" evidence="1">
    <location>
        <begin position="54"/>
        <end position="74"/>
    </location>
</feature>
<dbReference type="RefSeq" id="WP_123567010.1">
    <property type="nucleotide sequence ID" value="NZ_MOAM01000027.1"/>
</dbReference>
<protein>
    <recommendedName>
        <fullName evidence="4">Fusaric acid resistance protein</fullName>
    </recommendedName>
</protein>
<dbReference type="EMBL" id="MOAM01000027">
    <property type="protein sequence ID" value="ROL67530.1"/>
    <property type="molecule type" value="Genomic_DNA"/>
</dbReference>
<comment type="caution">
    <text evidence="2">The sequence shown here is derived from an EMBL/GenBank/DDBJ whole genome shotgun (WGS) entry which is preliminary data.</text>
</comment>
<feature type="transmembrane region" description="Helical" evidence="1">
    <location>
        <begin position="80"/>
        <end position="106"/>
    </location>
</feature>
<name>A0A423D7H6_9PSED</name>